<gene>
    <name evidence="2" type="ORF">GCM10009851_09000</name>
</gene>
<feature type="transmembrane region" description="Helical" evidence="1">
    <location>
        <begin position="68"/>
        <end position="89"/>
    </location>
</feature>
<keyword evidence="1" id="KW-1133">Transmembrane helix</keyword>
<proteinExistence type="predicted"/>
<keyword evidence="3" id="KW-1185">Reference proteome</keyword>
<evidence type="ECO:0000313" key="3">
    <source>
        <dbReference type="Proteomes" id="UP001500929"/>
    </source>
</evidence>
<sequence>MAQGIAVILSVVAAMAAGMLFLYLFYSHGYECPTVVIDGVLEATEARTGWWPVGISCQRSDGSGAPDWGLTLLLLIGLGTGFASIPLWVRLARTRGTVGA</sequence>
<organism evidence="2 3">
    <name type="scientific">Herbiconiux moechotypicola</name>
    <dbReference type="NCBI Taxonomy" id="637393"/>
    <lineage>
        <taxon>Bacteria</taxon>
        <taxon>Bacillati</taxon>
        <taxon>Actinomycetota</taxon>
        <taxon>Actinomycetes</taxon>
        <taxon>Micrococcales</taxon>
        <taxon>Microbacteriaceae</taxon>
        <taxon>Herbiconiux</taxon>
    </lineage>
</organism>
<name>A0ABN3DC06_9MICO</name>
<feature type="transmembrane region" description="Helical" evidence="1">
    <location>
        <begin position="7"/>
        <end position="26"/>
    </location>
</feature>
<comment type="caution">
    <text evidence="2">The sequence shown here is derived from an EMBL/GenBank/DDBJ whole genome shotgun (WGS) entry which is preliminary data.</text>
</comment>
<keyword evidence="1" id="KW-0812">Transmembrane</keyword>
<evidence type="ECO:0000256" key="1">
    <source>
        <dbReference type="SAM" id="Phobius"/>
    </source>
</evidence>
<protein>
    <submittedName>
        <fullName evidence="2">Uncharacterized protein</fullName>
    </submittedName>
</protein>
<dbReference type="EMBL" id="BAAAQY010000002">
    <property type="protein sequence ID" value="GAA2227082.1"/>
    <property type="molecule type" value="Genomic_DNA"/>
</dbReference>
<dbReference type="Proteomes" id="UP001500929">
    <property type="component" value="Unassembled WGS sequence"/>
</dbReference>
<keyword evidence="1" id="KW-0472">Membrane</keyword>
<reference evidence="2 3" key="1">
    <citation type="journal article" date="2019" name="Int. J. Syst. Evol. Microbiol.">
        <title>The Global Catalogue of Microorganisms (GCM) 10K type strain sequencing project: providing services to taxonomists for standard genome sequencing and annotation.</title>
        <authorList>
            <consortium name="The Broad Institute Genomics Platform"/>
            <consortium name="The Broad Institute Genome Sequencing Center for Infectious Disease"/>
            <person name="Wu L."/>
            <person name="Ma J."/>
        </authorList>
    </citation>
    <scope>NUCLEOTIDE SEQUENCE [LARGE SCALE GENOMIC DNA]</scope>
    <source>
        <strain evidence="2 3">JCM 16117</strain>
    </source>
</reference>
<accession>A0ABN3DC06</accession>
<evidence type="ECO:0000313" key="2">
    <source>
        <dbReference type="EMBL" id="GAA2227082.1"/>
    </source>
</evidence>